<evidence type="ECO:0000256" key="1">
    <source>
        <dbReference type="SAM" id="MobiDB-lite"/>
    </source>
</evidence>
<dbReference type="Proteomes" id="UP000235464">
    <property type="component" value="Chromosome I"/>
</dbReference>
<dbReference type="EMBL" id="LT963352">
    <property type="protein sequence ID" value="SOR79314.1"/>
    <property type="molecule type" value="Genomic_DNA"/>
</dbReference>
<gene>
    <name evidence="2" type="ORF">SCNRRL3882_2776</name>
</gene>
<dbReference type="OrthoDB" id="4330292at2"/>
<accession>A0A2N9B7H6</accession>
<feature type="compositionally biased region" description="Polar residues" evidence="1">
    <location>
        <begin position="216"/>
        <end position="225"/>
    </location>
</feature>
<feature type="region of interest" description="Disordered" evidence="1">
    <location>
        <begin position="63"/>
        <end position="82"/>
    </location>
</feature>
<dbReference type="RefSeq" id="WP_010047848.1">
    <property type="nucleotide sequence ID" value="NZ_LT962942.1"/>
</dbReference>
<dbReference type="PROSITE" id="PS51257">
    <property type="entry name" value="PROKAR_LIPOPROTEIN"/>
    <property type="match status" value="1"/>
</dbReference>
<proteinExistence type="predicted"/>
<evidence type="ECO:0000313" key="2">
    <source>
        <dbReference type="EMBL" id="SOR79314.1"/>
    </source>
</evidence>
<feature type="region of interest" description="Disordered" evidence="1">
    <location>
        <begin position="206"/>
        <end position="225"/>
    </location>
</feature>
<sequence length="225" mass="23450">MRGTVRRAHAAGLVIGVLMTGLTACTGDGGAAQDHKAGRPTAAACANGTFGWSHVTTRDRLTGISDPERLGAGGGARRNPMRRVYTPSPSVRAENGPAPSAAEILFSLGRKTGEIDSDAPALAEAGGDTWAFTDVRQPAPRLDDDRISPRAAGEFYRYAGVREVSADFRYTCPDGRTVSGRARNWTVDLAGVADCDERPDSALAREAAQHACGQARSGTPSPSGA</sequence>
<reference evidence="3" key="1">
    <citation type="submission" date="2017-11" db="EMBL/GenBank/DDBJ databases">
        <authorList>
            <person name="Wibberg D."/>
        </authorList>
    </citation>
    <scope>NUCLEOTIDE SEQUENCE [LARGE SCALE GENOMIC DNA]</scope>
</reference>
<evidence type="ECO:0000313" key="3">
    <source>
        <dbReference type="Proteomes" id="UP000235464"/>
    </source>
</evidence>
<keyword evidence="3" id="KW-1185">Reference proteome</keyword>
<dbReference type="AlphaFoldDB" id="A0A2N9B7H6"/>
<organism evidence="2 3">
    <name type="scientific">Streptomyces chartreusis NRRL 3882</name>
    <dbReference type="NCBI Taxonomy" id="1079985"/>
    <lineage>
        <taxon>Bacteria</taxon>
        <taxon>Bacillati</taxon>
        <taxon>Actinomycetota</taxon>
        <taxon>Actinomycetes</taxon>
        <taxon>Kitasatosporales</taxon>
        <taxon>Streptomycetaceae</taxon>
        <taxon>Streptomyces</taxon>
    </lineage>
</organism>
<protein>
    <recommendedName>
        <fullName evidence="4">Lipoprotein</fullName>
    </recommendedName>
</protein>
<name>A0A2N9B7H6_STRCX</name>
<evidence type="ECO:0008006" key="4">
    <source>
        <dbReference type="Google" id="ProtNLM"/>
    </source>
</evidence>